<evidence type="ECO:0000256" key="1">
    <source>
        <dbReference type="ARBA" id="ARBA00010742"/>
    </source>
</evidence>
<dbReference type="InterPro" id="IPR010067">
    <property type="entry name" value="ABC_SsuA_sub-bd"/>
</dbReference>
<dbReference type="NCBIfam" id="TIGR01728">
    <property type="entry name" value="SsuA_fam"/>
    <property type="match status" value="1"/>
</dbReference>
<dbReference type="SMART" id="SM00062">
    <property type="entry name" value="PBPb"/>
    <property type="match status" value="1"/>
</dbReference>
<dbReference type="EMBL" id="JAINVZ010000006">
    <property type="protein sequence ID" value="MBY8885590.1"/>
    <property type="molecule type" value="Genomic_DNA"/>
</dbReference>
<dbReference type="Pfam" id="PF13379">
    <property type="entry name" value="NMT1_2"/>
    <property type="match status" value="1"/>
</dbReference>
<keyword evidence="6" id="KW-1185">Reference proteome</keyword>
<dbReference type="Gene3D" id="3.40.190.10">
    <property type="entry name" value="Periplasmic binding protein-like II"/>
    <property type="match status" value="2"/>
</dbReference>
<evidence type="ECO:0000313" key="6">
    <source>
        <dbReference type="Proteomes" id="UP001198565"/>
    </source>
</evidence>
<evidence type="ECO:0000256" key="2">
    <source>
        <dbReference type="SAM" id="MobiDB-lite"/>
    </source>
</evidence>
<proteinExistence type="inferred from homology"/>
<gene>
    <name evidence="5" type="ORF">K7472_12115</name>
</gene>
<evidence type="ECO:0000313" key="5">
    <source>
        <dbReference type="EMBL" id="MBY8885590.1"/>
    </source>
</evidence>
<accession>A0ABS7QQX6</accession>
<reference evidence="5 6" key="1">
    <citation type="submission" date="2021-08" db="EMBL/GenBank/DDBJ databases">
        <title>Streptomyces sp. PTM05 isolated from lichen.</title>
        <authorList>
            <person name="Somphong A."/>
            <person name="Phongsopitanun W."/>
            <person name="Tanasupawat S."/>
        </authorList>
    </citation>
    <scope>NUCLEOTIDE SEQUENCE [LARGE SCALE GENOMIC DNA]</scope>
    <source>
        <strain evidence="5 6">Ptm05</strain>
    </source>
</reference>
<protein>
    <submittedName>
        <fullName evidence="5">ABC transporter substrate-binding protein</fullName>
    </submittedName>
</protein>
<comment type="caution">
    <text evidence="5">The sequence shown here is derived from an EMBL/GenBank/DDBJ whole genome shotgun (WGS) entry which is preliminary data.</text>
</comment>
<dbReference type="PANTHER" id="PTHR30024:SF48">
    <property type="entry name" value="ABC TRANSPORTER SUBSTRATE-BINDING PROTEIN"/>
    <property type="match status" value="1"/>
</dbReference>
<dbReference type="PROSITE" id="PS51257">
    <property type="entry name" value="PROKAR_LIPOPROTEIN"/>
    <property type="match status" value="1"/>
</dbReference>
<feature type="chain" id="PRO_5046072611" evidence="3">
    <location>
        <begin position="18"/>
        <end position="345"/>
    </location>
</feature>
<dbReference type="RefSeq" id="WP_222977054.1">
    <property type="nucleotide sequence ID" value="NZ_JAINVZ010000006.1"/>
</dbReference>
<dbReference type="SUPFAM" id="SSF53850">
    <property type="entry name" value="Periplasmic binding protein-like II"/>
    <property type="match status" value="1"/>
</dbReference>
<evidence type="ECO:0000256" key="3">
    <source>
        <dbReference type="SAM" id="SignalP"/>
    </source>
</evidence>
<feature type="domain" description="Solute-binding protein family 3/N-terminal" evidence="4">
    <location>
        <begin position="44"/>
        <end position="269"/>
    </location>
</feature>
<organism evidence="5 6">
    <name type="scientific">Streptantibioticus parmotrematis</name>
    <dbReference type="NCBI Taxonomy" id="2873249"/>
    <lineage>
        <taxon>Bacteria</taxon>
        <taxon>Bacillati</taxon>
        <taxon>Actinomycetota</taxon>
        <taxon>Actinomycetes</taxon>
        <taxon>Kitasatosporales</taxon>
        <taxon>Streptomycetaceae</taxon>
        <taxon>Streptantibioticus</taxon>
    </lineage>
</organism>
<evidence type="ECO:0000259" key="4">
    <source>
        <dbReference type="SMART" id="SM00062"/>
    </source>
</evidence>
<feature type="region of interest" description="Disordered" evidence="2">
    <location>
        <begin position="27"/>
        <end position="48"/>
    </location>
</feature>
<dbReference type="Proteomes" id="UP001198565">
    <property type="component" value="Unassembled WGS sequence"/>
</dbReference>
<comment type="similarity">
    <text evidence="1">Belongs to the bacterial solute-binding protein SsuA/TauA family.</text>
</comment>
<feature type="signal peptide" evidence="3">
    <location>
        <begin position="1"/>
        <end position="17"/>
    </location>
</feature>
<dbReference type="PANTHER" id="PTHR30024">
    <property type="entry name" value="ALIPHATIC SULFONATES-BINDING PROTEIN-RELATED"/>
    <property type="match status" value="1"/>
</dbReference>
<dbReference type="InterPro" id="IPR001638">
    <property type="entry name" value="Solute-binding_3/MltF_N"/>
</dbReference>
<sequence length="345" mass="35440">MKSRVVGALLLPLAVLAAACGGNSAADNSLTGSGGRTDGSGSVTLDVGDQKGGSQAVLDAAGELKDLHYKIKWSTFTSGPPLLEAVNAKAVDLGGVGNTPPVFAAASHSKISVVAASHTSSAGDAIVVPQGSPLKSLKDLKGKSVAVAQGSSSNYTLVAALRSAGLSPSDVTFDYLQPADALAAFTQHKVDAWAIWDPYTSQVVADEHARVLATGQGIANGLSFEVASPSALADKAKAAAIADYLQRLRKAQSWADEHPEQWAKAWAEDTGLSYPVALDAVRRSQGTTVTVAVDQAAVASEQRIADTFSQLKLIPGTVDFSKFVDTRYNTGLPPSTTPPRAASGS</sequence>
<dbReference type="CDD" id="cd13558">
    <property type="entry name" value="PBP2_SsuA_like_2"/>
    <property type="match status" value="1"/>
</dbReference>
<name>A0ABS7QQX6_9ACTN</name>
<keyword evidence="3" id="KW-0732">Signal</keyword>